<evidence type="ECO:0000313" key="3">
    <source>
        <dbReference type="Proteomes" id="UP000789595"/>
    </source>
</evidence>
<organism evidence="2 3">
    <name type="scientific">Pelagomonas calceolata</name>
    <dbReference type="NCBI Taxonomy" id="35677"/>
    <lineage>
        <taxon>Eukaryota</taxon>
        <taxon>Sar</taxon>
        <taxon>Stramenopiles</taxon>
        <taxon>Ochrophyta</taxon>
        <taxon>Pelagophyceae</taxon>
        <taxon>Pelagomonadales</taxon>
        <taxon>Pelagomonadaceae</taxon>
        <taxon>Pelagomonas</taxon>
    </lineage>
</organism>
<dbReference type="AlphaFoldDB" id="A0A8J2SVP1"/>
<feature type="compositionally biased region" description="Pro residues" evidence="1">
    <location>
        <begin position="400"/>
        <end position="409"/>
    </location>
</feature>
<feature type="compositionally biased region" description="Low complexity" evidence="1">
    <location>
        <begin position="410"/>
        <end position="426"/>
    </location>
</feature>
<reference evidence="2" key="1">
    <citation type="submission" date="2021-11" db="EMBL/GenBank/DDBJ databases">
        <authorList>
            <consortium name="Genoscope - CEA"/>
            <person name="William W."/>
        </authorList>
    </citation>
    <scope>NUCLEOTIDE SEQUENCE</scope>
</reference>
<feature type="compositionally biased region" description="Basic and acidic residues" evidence="1">
    <location>
        <begin position="469"/>
        <end position="491"/>
    </location>
</feature>
<evidence type="ECO:0000313" key="2">
    <source>
        <dbReference type="EMBL" id="CAH0374189.1"/>
    </source>
</evidence>
<feature type="compositionally biased region" description="Basic residues" evidence="1">
    <location>
        <begin position="513"/>
        <end position="526"/>
    </location>
</feature>
<feature type="compositionally biased region" description="Basic and acidic residues" evidence="1">
    <location>
        <begin position="372"/>
        <end position="386"/>
    </location>
</feature>
<feature type="region of interest" description="Disordered" evidence="1">
    <location>
        <begin position="372"/>
        <end position="526"/>
    </location>
</feature>
<accession>A0A8J2SVP1</accession>
<dbReference type="Proteomes" id="UP000789595">
    <property type="component" value="Unassembled WGS sequence"/>
</dbReference>
<feature type="compositionally biased region" description="Basic and acidic residues" evidence="1">
    <location>
        <begin position="237"/>
        <end position="257"/>
    </location>
</feature>
<proteinExistence type="predicted"/>
<keyword evidence="3" id="KW-1185">Reference proteome</keyword>
<feature type="compositionally biased region" description="Basic and acidic residues" evidence="1">
    <location>
        <begin position="212"/>
        <end position="221"/>
    </location>
</feature>
<name>A0A8J2SVP1_9STRA</name>
<dbReference type="EMBL" id="CAKKNE010000004">
    <property type="protein sequence ID" value="CAH0374189.1"/>
    <property type="molecule type" value="Genomic_DNA"/>
</dbReference>
<gene>
    <name evidence="2" type="ORF">PECAL_4P14580</name>
</gene>
<sequence length="526" mass="58047">MSLHLEKLMGPEIRSEEQLELARLAELEIAPRTRSQMRNRLLRAGADHWHWMRRGDFGNKKKGTFRVIRVRSTWRRPDDPRPKVNSLVRDVPEYQRREGSRLVGAVAHANETLRTIADRVTLNEGTDLHLVPGDACLLTRACARTCEEQVSQTCTLCAGDLGGDLYVVLSVARTNVEDTLFEAVRVAQKLGLKLDEVLLEAIIGDGAPPGKPPEKAFKPVKEAPVPTKRPFSPPKSVVDESRPPSRGTAERWSELKESAAAPAPAPPSSVDVAMTLIGRSALLHRGTYVRDRNVRFYKARYEEDPDDKPRSAGPASSLQLERAGAAVQDLLYALLMLDSLLDAGPPSSPQECIERARHLELGREHQKYLAGRRADLKLGREPKEEQLPDVVGVEEEKRPQTPPPPPSRPPGAATPAEAIAAMPASTPEERKAKATKTFGGMLSAARGFMRSGSRERKTRPKRGAWQRPSSRENSSRESSAERSRPGSRDASVEPPPPRRTSRLRAAGNAVRSFGRRGRPPARKGPK</sequence>
<protein>
    <submittedName>
        <fullName evidence="2">Uncharacterized protein</fullName>
    </submittedName>
</protein>
<evidence type="ECO:0000256" key="1">
    <source>
        <dbReference type="SAM" id="MobiDB-lite"/>
    </source>
</evidence>
<comment type="caution">
    <text evidence="2">The sequence shown here is derived from an EMBL/GenBank/DDBJ whole genome shotgun (WGS) entry which is preliminary data.</text>
</comment>
<feature type="region of interest" description="Disordered" evidence="1">
    <location>
        <begin position="204"/>
        <end position="268"/>
    </location>
</feature>